<reference evidence="1 2" key="1">
    <citation type="submission" date="2018-06" db="EMBL/GenBank/DDBJ databases">
        <title>Genomic Encyclopedia of Archaeal and Bacterial Type Strains, Phase II (KMG-II): from individual species to whole genera.</title>
        <authorList>
            <person name="Goeker M."/>
        </authorList>
    </citation>
    <scope>NUCLEOTIDE SEQUENCE [LARGE SCALE GENOMIC DNA]</scope>
    <source>
        <strain evidence="1 2">JCM 11668</strain>
    </source>
</reference>
<evidence type="ECO:0000313" key="1">
    <source>
        <dbReference type="EMBL" id="PYF03110.1"/>
    </source>
</evidence>
<dbReference type="Proteomes" id="UP000248148">
    <property type="component" value="Unassembled WGS sequence"/>
</dbReference>
<dbReference type="RefSeq" id="WP_283808440.1">
    <property type="nucleotide sequence ID" value="NZ_QJTI01000008.1"/>
</dbReference>
<accession>A0A318TH29</accession>
<proteinExistence type="predicted"/>
<sequence>MKSLGAIILLALAVFAYGLYADITMTRCVRGTVTAMLGLCSNGD</sequence>
<keyword evidence="2" id="KW-1185">Reference proteome</keyword>
<evidence type="ECO:0000313" key="2">
    <source>
        <dbReference type="Proteomes" id="UP000248148"/>
    </source>
</evidence>
<protein>
    <submittedName>
        <fullName evidence="1">Uncharacterized protein</fullName>
    </submittedName>
</protein>
<organism evidence="1 2">
    <name type="scientific">Rhodopseudomonas faecalis</name>
    <dbReference type="NCBI Taxonomy" id="99655"/>
    <lineage>
        <taxon>Bacteria</taxon>
        <taxon>Pseudomonadati</taxon>
        <taxon>Pseudomonadota</taxon>
        <taxon>Alphaproteobacteria</taxon>
        <taxon>Hyphomicrobiales</taxon>
        <taxon>Nitrobacteraceae</taxon>
        <taxon>Rhodopseudomonas</taxon>
    </lineage>
</organism>
<comment type="caution">
    <text evidence="1">The sequence shown here is derived from an EMBL/GenBank/DDBJ whole genome shotgun (WGS) entry which is preliminary data.</text>
</comment>
<dbReference type="EMBL" id="QJTI01000008">
    <property type="protein sequence ID" value="PYF03110.1"/>
    <property type="molecule type" value="Genomic_DNA"/>
</dbReference>
<dbReference type="AlphaFoldDB" id="A0A318TH29"/>
<gene>
    <name evidence="1" type="ORF">BJ122_10835</name>
</gene>
<name>A0A318TH29_9BRAD</name>